<dbReference type="AlphaFoldDB" id="A0A2W4C626"/>
<evidence type="ECO:0000256" key="2">
    <source>
        <dbReference type="ARBA" id="ARBA00012438"/>
    </source>
</evidence>
<comment type="catalytic activity">
    <reaction evidence="1">
        <text>ATP + protein L-histidine = ADP + protein N-phospho-L-histidine.</text>
        <dbReference type="EC" id="2.7.13.3"/>
    </reaction>
</comment>
<accession>A0A2W4C626</accession>
<protein>
    <recommendedName>
        <fullName evidence="2">histidine kinase</fullName>
        <ecNumber evidence="2">2.7.13.3</ecNumber>
    </recommendedName>
</protein>
<keyword evidence="10" id="KW-0808">Transferase</keyword>
<evidence type="ECO:0000256" key="4">
    <source>
        <dbReference type="PROSITE-ProRule" id="PRU00169"/>
    </source>
</evidence>
<feature type="domain" description="PAS" evidence="8">
    <location>
        <begin position="143"/>
        <end position="200"/>
    </location>
</feature>
<evidence type="ECO:0000256" key="5">
    <source>
        <dbReference type="SAM" id="Coils"/>
    </source>
</evidence>
<dbReference type="PROSITE" id="PS50112">
    <property type="entry name" value="PAS"/>
    <property type="match status" value="2"/>
</dbReference>
<dbReference type="GO" id="GO:0000155">
    <property type="term" value="F:phosphorelay sensor kinase activity"/>
    <property type="evidence" value="ECO:0007669"/>
    <property type="project" value="InterPro"/>
</dbReference>
<dbReference type="SUPFAM" id="SSF52172">
    <property type="entry name" value="CheY-like"/>
    <property type="match status" value="1"/>
</dbReference>
<sequence length="650" mass="70775">MHMIETVTALQAGTLEGRYRLLVDAITDYAIYMLDTGGHVSSWNAGAKRIKGYTETEILGEHFSRFYTDGDREAGMPQKALATAEAEGSFEAEGWRLRKDGQRFWAHVVIDAIRDSDGHLLGFAKITRDLSERKAAEDELKRSEAQFRLLVQGVTDYAIYMLDPEGQVSSWNQGAQRIKGYEPEEIIGEHFSKFYTDEDRADDLPRKALDTASREGRFEKEGWRLRKDGTRFWASVIIDAIRSEDGALIGFAKVTRDVTERRKAQEALDRAQQELFQAQKMEAVGQLTGGIAHDFNNLLMAVLGSLEIAKKRALSGQDNADLIDNAIQGAKRGAALTQRLLAFSRKQDLKLEAVDVPNLVKEMAALLQRSIGPRIEIATTFPLILPAALSDPNQLESALLNLVVNARDAMPEGGTIKIEARRRPVDAGQVPDLAAGDYICLSVIDEGSGMDKETLEKAATPFFTTKGVGKGTGLGLPMVHGLMAQSGGVLNLISRAGEGTTAELWLPIATKGPDEPAPALSLAPVVAAHGRRLTVLAVDDDGLVLMNTALMLEDLGHEVVQAQSGEEALQILARDPLPDLIITDQAMPHMTGVELLRKVAEQYTGIPVILATGYAELPEGADKGIRRLSKPFSQAELSEALSSTVDNAES</sequence>
<evidence type="ECO:0000259" key="6">
    <source>
        <dbReference type="PROSITE" id="PS50109"/>
    </source>
</evidence>
<dbReference type="EC" id="2.7.13.3" evidence="2"/>
<dbReference type="PROSITE" id="PS50110">
    <property type="entry name" value="RESPONSE_REGULATORY"/>
    <property type="match status" value="1"/>
</dbReference>
<dbReference type="SMART" id="SM00086">
    <property type="entry name" value="PAC"/>
    <property type="match status" value="2"/>
</dbReference>
<dbReference type="CDD" id="cd00130">
    <property type="entry name" value="PAS"/>
    <property type="match status" value="2"/>
</dbReference>
<dbReference type="EMBL" id="PCDP01000064">
    <property type="protein sequence ID" value="PZM08947.1"/>
    <property type="molecule type" value="Genomic_DNA"/>
</dbReference>
<feature type="domain" description="PAC" evidence="9">
    <location>
        <begin position="218"/>
        <end position="270"/>
    </location>
</feature>
<feature type="domain" description="Response regulatory" evidence="7">
    <location>
        <begin position="534"/>
        <end position="645"/>
    </location>
</feature>
<feature type="domain" description="Histidine kinase" evidence="6">
    <location>
        <begin position="290"/>
        <end position="510"/>
    </location>
</feature>
<dbReference type="OrthoDB" id="9796100at2"/>
<dbReference type="PANTHER" id="PTHR43065">
    <property type="entry name" value="SENSOR HISTIDINE KINASE"/>
    <property type="match status" value="1"/>
</dbReference>
<feature type="modified residue" description="4-aspartylphosphate" evidence="4">
    <location>
        <position position="584"/>
    </location>
</feature>
<evidence type="ECO:0000259" key="8">
    <source>
        <dbReference type="PROSITE" id="PS50112"/>
    </source>
</evidence>
<proteinExistence type="predicted"/>
<evidence type="ECO:0000259" key="9">
    <source>
        <dbReference type="PROSITE" id="PS50113"/>
    </source>
</evidence>
<dbReference type="SUPFAM" id="SSF55874">
    <property type="entry name" value="ATPase domain of HSP90 chaperone/DNA topoisomerase II/histidine kinase"/>
    <property type="match status" value="1"/>
</dbReference>
<evidence type="ECO:0000256" key="1">
    <source>
        <dbReference type="ARBA" id="ARBA00000085"/>
    </source>
</evidence>
<dbReference type="InterPro" id="IPR001610">
    <property type="entry name" value="PAC"/>
</dbReference>
<dbReference type="PRINTS" id="PR00344">
    <property type="entry name" value="BCTRLSENSOR"/>
</dbReference>
<dbReference type="Pfam" id="PF00512">
    <property type="entry name" value="HisKA"/>
    <property type="match status" value="1"/>
</dbReference>
<evidence type="ECO:0000256" key="3">
    <source>
        <dbReference type="ARBA" id="ARBA00022553"/>
    </source>
</evidence>
<dbReference type="InterPro" id="IPR011006">
    <property type="entry name" value="CheY-like_superfamily"/>
</dbReference>
<keyword evidence="3 4" id="KW-0597">Phosphoprotein</keyword>
<dbReference type="Gene3D" id="3.40.50.2300">
    <property type="match status" value="1"/>
</dbReference>
<evidence type="ECO:0000313" key="11">
    <source>
        <dbReference type="Proteomes" id="UP000248925"/>
    </source>
</evidence>
<dbReference type="InterPro" id="IPR036097">
    <property type="entry name" value="HisK_dim/P_sf"/>
</dbReference>
<dbReference type="Gene3D" id="1.10.287.130">
    <property type="match status" value="1"/>
</dbReference>
<name>A0A2W4C626_9HYPH</name>
<dbReference type="Pfam" id="PF00072">
    <property type="entry name" value="Response_reg"/>
    <property type="match status" value="1"/>
</dbReference>
<dbReference type="InterPro" id="IPR036890">
    <property type="entry name" value="HATPase_C_sf"/>
</dbReference>
<dbReference type="Gene3D" id="3.30.565.10">
    <property type="entry name" value="Histidine kinase-like ATPase, C-terminal domain"/>
    <property type="match status" value="1"/>
</dbReference>
<organism evidence="10 11">
    <name type="scientific">Rhizobium tubonense</name>
    <dbReference type="NCBI Taxonomy" id="484088"/>
    <lineage>
        <taxon>Bacteria</taxon>
        <taxon>Pseudomonadati</taxon>
        <taxon>Pseudomonadota</taxon>
        <taxon>Alphaproteobacteria</taxon>
        <taxon>Hyphomicrobiales</taxon>
        <taxon>Rhizobiaceae</taxon>
        <taxon>Rhizobium/Agrobacterium group</taxon>
        <taxon>Rhizobium</taxon>
    </lineage>
</organism>
<dbReference type="InterPro" id="IPR005467">
    <property type="entry name" value="His_kinase_dom"/>
</dbReference>
<dbReference type="Gene3D" id="3.30.450.20">
    <property type="entry name" value="PAS domain"/>
    <property type="match status" value="2"/>
</dbReference>
<dbReference type="InterPro" id="IPR000014">
    <property type="entry name" value="PAS"/>
</dbReference>
<dbReference type="InterPro" id="IPR003594">
    <property type="entry name" value="HATPase_dom"/>
</dbReference>
<comment type="caution">
    <text evidence="10">The sequence shown here is derived from an EMBL/GenBank/DDBJ whole genome shotgun (WGS) entry which is preliminary data.</text>
</comment>
<dbReference type="InterPro" id="IPR035965">
    <property type="entry name" value="PAS-like_dom_sf"/>
</dbReference>
<keyword evidence="5" id="KW-0175">Coiled coil</keyword>
<feature type="domain" description="PAS" evidence="8">
    <location>
        <begin position="15"/>
        <end position="61"/>
    </location>
</feature>
<dbReference type="PROSITE" id="PS50109">
    <property type="entry name" value="HIS_KIN"/>
    <property type="match status" value="1"/>
</dbReference>
<dbReference type="Pfam" id="PF02518">
    <property type="entry name" value="HATPase_c"/>
    <property type="match status" value="1"/>
</dbReference>
<feature type="domain" description="PAC" evidence="9">
    <location>
        <begin position="90"/>
        <end position="142"/>
    </location>
</feature>
<dbReference type="SMART" id="SM00388">
    <property type="entry name" value="HisKA"/>
    <property type="match status" value="1"/>
</dbReference>
<dbReference type="PROSITE" id="PS50113">
    <property type="entry name" value="PAC"/>
    <property type="match status" value="2"/>
</dbReference>
<dbReference type="InterPro" id="IPR003661">
    <property type="entry name" value="HisK_dim/P_dom"/>
</dbReference>
<dbReference type="InterPro" id="IPR001789">
    <property type="entry name" value="Sig_transdc_resp-reg_receiver"/>
</dbReference>
<reference evidence="10 11" key="1">
    <citation type="journal article" date="2018" name="Sci. Rep.">
        <title>Rhizobium tumorigenes sp. nov., a novel plant tumorigenic bacterium isolated from cane gall tumors on thornless blackberry.</title>
        <authorList>
            <person name="Kuzmanovi N."/>
            <person name="Smalla K."/>
            <person name="Gronow S."/>
            <person name="PuBawska J."/>
        </authorList>
    </citation>
    <scope>NUCLEOTIDE SEQUENCE [LARGE SCALE GENOMIC DNA]</scope>
    <source>
        <strain evidence="10 11">CCBAU 85046</strain>
    </source>
</reference>
<gene>
    <name evidence="10" type="ORF">CPY51_27465</name>
</gene>
<dbReference type="SMART" id="SM00091">
    <property type="entry name" value="PAS"/>
    <property type="match status" value="2"/>
</dbReference>
<dbReference type="SMART" id="SM00448">
    <property type="entry name" value="REC"/>
    <property type="match status" value="1"/>
</dbReference>
<dbReference type="InterPro" id="IPR004358">
    <property type="entry name" value="Sig_transdc_His_kin-like_C"/>
</dbReference>
<dbReference type="SUPFAM" id="SSF55785">
    <property type="entry name" value="PYP-like sensor domain (PAS domain)"/>
    <property type="match status" value="2"/>
</dbReference>
<evidence type="ECO:0000313" key="10">
    <source>
        <dbReference type="EMBL" id="PZM08947.1"/>
    </source>
</evidence>
<dbReference type="SMART" id="SM00387">
    <property type="entry name" value="HATPase_c"/>
    <property type="match status" value="1"/>
</dbReference>
<keyword evidence="11" id="KW-1185">Reference proteome</keyword>
<keyword evidence="10" id="KW-0418">Kinase</keyword>
<dbReference type="SUPFAM" id="SSF47384">
    <property type="entry name" value="Homodimeric domain of signal transducing histidine kinase"/>
    <property type="match status" value="1"/>
</dbReference>
<feature type="coiled-coil region" evidence="5">
    <location>
        <begin position="254"/>
        <end position="281"/>
    </location>
</feature>
<evidence type="ECO:0000259" key="7">
    <source>
        <dbReference type="PROSITE" id="PS50110"/>
    </source>
</evidence>
<dbReference type="Pfam" id="PF13426">
    <property type="entry name" value="PAS_9"/>
    <property type="match status" value="2"/>
</dbReference>
<dbReference type="NCBIfam" id="TIGR00229">
    <property type="entry name" value="sensory_box"/>
    <property type="match status" value="2"/>
</dbReference>
<dbReference type="InterPro" id="IPR000700">
    <property type="entry name" value="PAS-assoc_C"/>
</dbReference>
<dbReference type="Proteomes" id="UP000248925">
    <property type="component" value="Unassembled WGS sequence"/>
</dbReference>
<dbReference type="PANTHER" id="PTHR43065:SF49">
    <property type="entry name" value="HISTIDINE KINASE"/>
    <property type="match status" value="1"/>
</dbReference>